<evidence type="ECO:0000313" key="1">
    <source>
        <dbReference type="EMBL" id="GAA1839871.1"/>
    </source>
</evidence>
<proteinExistence type="predicted"/>
<dbReference type="Proteomes" id="UP001500449">
    <property type="component" value="Unassembled WGS sequence"/>
</dbReference>
<name>A0ABN2MVR5_9PSEU</name>
<evidence type="ECO:0000313" key="2">
    <source>
        <dbReference type="Proteomes" id="UP001500449"/>
    </source>
</evidence>
<protein>
    <recommendedName>
        <fullName evidence="3">Polyketide cyclase</fullName>
    </recommendedName>
</protein>
<dbReference type="Gene3D" id="3.30.530.20">
    <property type="match status" value="1"/>
</dbReference>
<gene>
    <name evidence="1" type="ORF">GCM10009836_18860</name>
</gene>
<comment type="caution">
    <text evidence="1">The sequence shown here is derived from an EMBL/GenBank/DDBJ whole genome shotgun (WGS) entry which is preliminary data.</text>
</comment>
<evidence type="ECO:0008006" key="3">
    <source>
        <dbReference type="Google" id="ProtNLM"/>
    </source>
</evidence>
<accession>A0ABN2MVR5</accession>
<dbReference type="InterPro" id="IPR023393">
    <property type="entry name" value="START-like_dom_sf"/>
</dbReference>
<dbReference type="EMBL" id="BAAAQK010000005">
    <property type="protein sequence ID" value="GAA1839871.1"/>
    <property type="molecule type" value="Genomic_DNA"/>
</dbReference>
<dbReference type="RefSeq" id="WP_344414604.1">
    <property type="nucleotide sequence ID" value="NZ_BAAAQK010000005.1"/>
</dbReference>
<keyword evidence="2" id="KW-1185">Reference proteome</keyword>
<dbReference type="Pfam" id="PF10604">
    <property type="entry name" value="Polyketide_cyc2"/>
    <property type="match status" value="1"/>
</dbReference>
<organism evidence="1 2">
    <name type="scientific">Pseudonocardia ailaonensis</name>
    <dbReference type="NCBI Taxonomy" id="367279"/>
    <lineage>
        <taxon>Bacteria</taxon>
        <taxon>Bacillati</taxon>
        <taxon>Actinomycetota</taxon>
        <taxon>Actinomycetes</taxon>
        <taxon>Pseudonocardiales</taxon>
        <taxon>Pseudonocardiaceae</taxon>
        <taxon>Pseudonocardia</taxon>
    </lineage>
</organism>
<dbReference type="SUPFAM" id="SSF55961">
    <property type="entry name" value="Bet v1-like"/>
    <property type="match status" value="1"/>
</dbReference>
<sequence length="135" mass="14783">MKAFETAVQIDRPVPDVWRELTDWERGPRWMPGVEAVRRDGATLTFRARGKERTSRIAEVVAGSSVTLVSVQGGVTARYTYTLEPSGRGTRASLCADVVTTGVTTLFGPLIRVAVRRTDSVQPARLRTVVEGARP</sequence>
<dbReference type="InterPro" id="IPR019587">
    <property type="entry name" value="Polyketide_cyclase/dehydratase"/>
</dbReference>
<reference evidence="1 2" key="1">
    <citation type="journal article" date="2019" name="Int. J. Syst. Evol. Microbiol.">
        <title>The Global Catalogue of Microorganisms (GCM) 10K type strain sequencing project: providing services to taxonomists for standard genome sequencing and annotation.</title>
        <authorList>
            <consortium name="The Broad Institute Genomics Platform"/>
            <consortium name="The Broad Institute Genome Sequencing Center for Infectious Disease"/>
            <person name="Wu L."/>
            <person name="Ma J."/>
        </authorList>
    </citation>
    <scope>NUCLEOTIDE SEQUENCE [LARGE SCALE GENOMIC DNA]</scope>
    <source>
        <strain evidence="1 2">JCM 16009</strain>
    </source>
</reference>